<dbReference type="KEGG" id="ddi:DDB_G0275433"/>
<evidence type="ECO:0000259" key="3">
    <source>
        <dbReference type="Pfam" id="PF25879"/>
    </source>
</evidence>
<accession>Q553P1</accession>
<dbReference type="SMR" id="Q553P1"/>
<evidence type="ECO:0000256" key="2">
    <source>
        <dbReference type="ARBA" id="ARBA00023242"/>
    </source>
</evidence>
<feature type="domain" description="Cell growth-regulating nucleolar protein-like winged helix" evidence="3">
    <location>
        <begin position="56"/>
        <end position="105"/>
    </location>
</feature>
<proteinExistence type="predicted"/>
<dbReference type="Proteomes" id="UP000002195">
    <property type="component" value="Unassembled WGS sequence"/>
</dbReference>
<name>Q553P1_DICDI</name>
<evidence type="ECO:0000313" key="5">
    <source>
        <dbReference type="Proteomes" id="UP000002195"/>
    </source>
</evidence>
<keyword evidence="2" id="KW-0539">Nucleus</keyword>
<dbReference type="RefSeq" id="XP_643705.1">
    <property type="nucleotide sequence ID" value="XM_638613.1"/>
</dbReference>
<dbReference type="Pfam" id="PF25879">
    <property type="entry name" value="WHD_LYAR"/>
    <property type="match status" value="1"/>
</dbReference>
<evidence type="ECO:0000256" key="1">
    <source>
        <dbReference type="ARBA" id="ARBA00004123"/>
    </source>
</evidence>
<evidence type="ECO:0000313" key="4">
    <source>
        <dbReference type="EMBL" id="EAL69782.1"/>
    </source>
</evidence>
<dbReference type="VEuPathDB" id="AmoebaDB:DDB_G0275433"/>
<organism evidence="4 5">
    <name type="scientific">Dictyostelium discoideum</name>
    <name type="common">Social amoeba</name>
    <dbReference type="NCBI Taxonomy" id="44689"/>
    <lineage>
        <taxon>Eukaryota</taxon>
        <taxon>Amoebozoa</taxon>
        <taxon>Evosea</taxon>
        <taxon>Eumycetozoa</taxon>
        <taxon>Dictyostelia</taxon>
        <taxon>Dictyosteliales</taxon>
        <taxon>Dictyosteliaceae</taxon>
        <taxon>Dictyostelium</taxon>
    </lineage>
</organism>
<dbReference type="HOGENOM" id="CLU_1985747_0_0_1"/>
<protein>
    <recommendedName>
        <fullName evidence="3">Cell growth-regulating nucleolar protein-like winged helix domain-containing protein</fullName>
    </recommendedName>
</protein>
<dbReference type="GO" id="GO:0000122">
    <property type="term" value="P:negative regulation of transcription by RNA polymerase II"/>
    <property type="evidence" value="ECO:0000318"/>
    <property type="project" value="GO_Central"/>
</dbReference>
<dbReference type="GO" id="GO:0006364">
    <property type="term" value="P:rRNA processing"/>
    <property type="evidence" value="ECO:0000318"/>
    <property type="project" value="GO_Central"/>
</dbReference>
<keyword evidence="5" id="KW-1185">Reference proteome</keyword>
<reference evidence="4 5" key="1">
    <citation type="journal article" date="2005" name="Nature">
        <title>The genome of the social amoeba Dictyostelium discoideum.</title>
        <authorList>
            <consortium name="The Dictyostelium discoideum Sequencing Consortium"/>
            <person name="Eichinger L."/>
            <person name="Pachebat J.A."/>
            <person name="Glockner G."/>
            <person name="Rajandream M.A."/>
            <person name="Sucgang R."/>
            <person name="Berriman M."/>
            <person name="Song J."/>
            <person name="Olsen R."/>
            <person name="Szafranski K."/>
            <person name="Xu Q."/>
            <person name="Tunggal B."/>
            <person name="Kummerfeld S."/>
            <person name="Madera M."/>
            <person name="Konfortov B.A."/>
            <person name="Rivero F."/>
            <person name="Bankier A.T."/>
            <person name="Lehmann R."/>
            <person name="Hamlin N."/>
            <person name="Davies R."/>
            <person name="Gaudet P."/>
            <person name="Fey P."/>
            <person name="Pilcher K."/>
            <person name="Chen G."/>
            <person name="Saunders D."/>
            <person name="Sodergren E."/>
            <person name="Davis P."/>
            <person name="Kerhornou A."/>
            <person name="Nie X."/>
            <person name="Hall N."/>
            <person name="Anjard C."/>
            <person name="Hemphill L."/>
            <person name="Bason N."/>
            <person name="Farbrother P."/>
            <person name="Desany B."/>
            <person name="Just E."/>
            <person name="Morio T."/>
            <person name="Rost R."/>
            <person name="Churcher C."/>
            <person name="Cooper J."/>
            <person name="Haydock S."/>
            <person name="van Driessche N."/>
            <person name="Cronin A."/>
            <person name="Goodhead I."/>
            <person name="Muzny D."/>
            <person name="Mourier T."/>
            <person name="Pain A."/>
            <person name="Lu M."/>
            <person name="Harper D."/>
            <person name="Lindsay R."/>
            <person name="Hauser H."/>
            <person name="James K."/>
            <person name="Quiles M."/>
            <person name="Madan Babu M."/>
            <person name="Saito T."/>
            <person name="Buchrieser C."/>
            <person name="Wardroper A."/>
            <person name="Felder M."/>
            <person name="Thangavelu M."/>
            <person name="Johnson D."/>
            <person name="Knights A."/>
            <person name="Loulseged H."/>
            <person name="Mungall K."/>
            <person name="Oliver K."/>
            <person name="Price C."/>
            <person name="Quail M.A."/>
            <person name="Urushihara H."/>
            <person name="Hernandez J."/>
            <person name="Rabbinowitsch E."/>
            <person name="Steffen D."/>
            <person name="Sanders M."/>
            <person name="Ma J."/>
            <person name="Kohara Y."/>
            <person name="Sharp S."/>
            <person name="Simmonds M."/>
            <person name="Spiegler S."/>
            <person name="Tivey A."/>
            <person name="Sugano S."/>
            <person name="White B."/>
            <person name="Walker D."/>
            <person name="Woodward J."/>
            <person name="Winckler T."/>
            <person name="Tanaka Y."/>
            <person name="Shaulsky G."/>
            <person name="Schleicher M."/>
            <person name="Weinstock G."/>
            <person name="Rosenthal A."/>
            <person name="Cox E.C."/>
            <person name="Chisholm R.L."/>
            <person name="Gibbs R."/>
            <person name="Loomis W.F."/>
            <person name="Platzer M."/>
            <person name="Kay R.R."/>
            <person name="Williams J."/>
            <person name="Dear P.H."/>
            <person name="Noegel A.A."/>
            <person name="Barrell B."/>
            <person name="Kuspa A."/>
        </authorList>
    </citation>
    <scope>NUCLEOTIDE SEQUENCE [LARGE SCALE GENOMIC DNA]</scope>
    <source>
        <strain evidence="4 5">AX4</strain>
    </source>
</reference>
<dbReference type="OMA" id="IKMATNI"/>
<comment type="caution">
    <text evidence="4">The sequence shown here is derived from an EMBL/GenBank/DDBJ whole genome shotgun (WGS) entry which is preliminary data.</text>
</comment>
<dbReference type="InParanoid" id="Q553P1"/>
<sequence>MELNKSEIKMATNIEPLKEQENELNEKLKKTTISKTGKNNKLKKNEKKLNKKYKGLKWKKTIKKFVKDYPDGSIPVDDLRKMVISKQLSRIEKDLKIIFNEKIQEPTKMYALVGHEVKRLQFFPKQ</sequence>
<dbReference type="GO" id="GO:0005730">
    <property type="term" value="C:nucleolus"/>
    <property type="evidence" value="ECO:0000318"/>
    <property type="project" value="GO_Central"/>
</dbReference>
<dbReference type="GO" id="GO:0003677">
    <property type="term" value="F:DNA binding"/>
    <property type="evidence" value="ECO:0000318"/>
    <property type="project" value="GO_Central"/>
</dbReference>
<dbReference type="EMBL" id="AAFI02000013">
    <property type="protein sequence ID" value="EAL69782.1"/>
    <property type="molecule type" value="Genomic_DNA"/>
</dbReference>
<dbReference type="GeneID" id="8619974"/>
<dbReference type="PaxDb" id="44689-DDB0217665"/>
<dbReference type="InterPro" id="IPR058719">
    <property type="entry name" value="WHD_LYAR"/>
</dbReference>
<gene>
    <name evidence="4" type="ORF">DDB_G0275433</name>
</gene>
<comment type="subcellular location">
    <subcellularLocation>
        <location evidence="1">Nucleus</location>
    </subcellularLocation>
</comment>
<dbReference type="AlphaFoldDB" id="Q553P1"/>
<dbReference type="FunCoup" id="Q553P1">
    <property type="interactions" value="311"/>
</dbReference>
<dbReference type="dictyBase" id="DDB_G0275433"/>
<dbReference type="eggNOG" id="ENOG502RI7Q">
    <property type="taxonomic scope" value="Eukaryota"/>
</dbReference>